<reference evidence="1" key="1">
    <citation type="submission" date="2021-12" db="EMBL/GenBank/DDBJ databases">
        <authorList>
            <person name="Martin H S."/>
        </authorList>
    </citation>
    <scope>NUCLEOTIDE SEQUENCE</scope>
</reference>
<evidence type="ECO:0000313" key="2">
    <source>
        <dbReference type="Proteomes" id="UP000838878"/>
    </source>
</evidence>
<gene>
    <name evidence="1" type="ORF">BINO364_LOCUS11479</name>
</gene>
<organism evidence="1 2">
    <name type="scientific">Brenthis ino</name>
    <name type="common">lesser marbled fritillary</name>
    <dbReference type="NCBI Taxonomy" id="405034"/>
    <lineage>
        <taxon>Eukaryota</taxon>
        <taxon>Metazoa</taxon>
        <taxon>Ecdysozoa</taxon>
        <taxon>Arthropoda</taxon>
        <taxon>Hexapoda</taxon>
        <taxon>Insecta</taxon>
        <taxon>Pterygota</taxon>
        <taxon>Neoptera</taxon>
        <taxon>Endopterygota</taxon>
        <taxon>Lepidoptera</taxon>
        <taxon>Glossata</taxon>
        <taxon>Ditrysia</taxon>
        <taxon>Papilionoidea</taxon>
        <taxon>Nymphalidae</taxon>
        <taxon>Heliconiinae</taxon>
        <taxon>Argynnini</taxon>
        <taxon>Brenthis</taxon>
    </lineage>
</organism>
<protein>
    <submittedName>
        <fullName evidence="1">Uncharacterized protein</fullName>
    </submittedName>
</protein>
<dbReference type="Proteomes" id="UP000838878">
    <property type="component" value="Chromosome 5"/>
</dbReference>
<name>A0A8J9W4Q6_9NEOP</name>
<evidence type="ECO:0000313" key="1">
    <source>
        <dbReference type="EMBL" id="CAH0725952.1"/>
    </source>
</evidence>
<proteinExistence type="predicted"/>
<dbReference type="EMBL" id="OV170225">
    <property type="protein sequence ID" value="CAH0725952.1"/>
    <property type="molecule type" value="Genomic_DNA"/>
</dbReference>
<sequence length="73" mass="8278">MIANFNRYALLLRPVTCENAVKTFATLANISESTARDSSAVLRRKFMPRLTNSTELIFIIKPVTKPYALVIYL</sequence>
<feature type="non-terminal residue" evidence="1">
    <location>
        <position position="73"/>
    </location>
</feature>
<accession>A0A8J9W4Q6</accession>
<keyword evidence="2" id="KW-1185">Reference proteome</keyword>
<dbReference type="AlphaFoldDB" id="A0A8J9W4Q6"/>